<name>A0ABC9YFE5_GRUJA</name>
<feature type="domain" description="Endonuclease/exonuclease/phosphatase" evidence="1">
    <location>
        <begin position="75"/>
        <end position="221"/>
    </location>
</feature>
<proteinExistence type="predicted"/>
<dbReference type="Proteomes" id="UP001623348">
    <property type="component" value="Unassembled WGS sequence"/>
</dbReference>
<dbReference type="PANTHER" id="PTHR33332">
    <property type="entry name" value="REVERSE TRANSCRIPTASE DOMAIN-CONTAINING PROTEIN"/>
    <property type="match status" value="1"/>
</dbReference>
<dbReference type="InterPro" id="IPR036691">
    <property type="entry name" value="Endo/exonu/phosph_ase_sf"/>
</dbReference>
<dbReference type="InterPro" id="IPR005135">
    <property type="entry name" value="Endo/exonuclease/phosphatase"/>
</dbReference>
<sequence length="387" mass="43879">MGRRIGRKSNVCSTLAVSVGVGDGNPCNSKDTKVVNALETTEMPETSHIGIRASPCKKVAGSTAQLKYIYNNARNTGNKQEELEAIVQQENYDIVAITETWWDDSHNWSAAMDDYKLFRRDRQGRRGGGVALYVRECFDCLELDDGDERVECLWIRIRGKANKADILLGVCYRPSNQDEEADEIFYKQLGEVSQLLALVLMGDFNLPDVCWKYNTAERKQSRRFLECVEDNFLTQLVTLLVDEGKAVDVVYLDFSKAFDTISHSILLAKLDEHMLRQGSILGPVLFNIFIDDLDEGIECALSKFDNDTKLGWSVDLLEGRKALQRDLDRLDQWAEANCMRFNKAKCQVLHLGHDNPMQPYRLGEEWLESCLAEKDLGVLVNSQLNMS</sequence>
<evidence type="ECO:0000313" key="2">
    <source>
        <dbReference type="EMBL" id="GAB0208309.1"/>
    </source>
</evidence>
<evidence type="ECO:0000313" key="3">
    <source>
        <dbReference type="Proteomes" id="UP001623348"/>
    </source>
</evidence>
<evidence type="ECO:0000259" key="1">
    <source>
        <dbReference type="Pfam" id="PF03372"/>
    </source>
</evidence>
<keyword evidence="3" id="KW-1185">Reference proteome</keyword>
<accession>A0ABC9YFE5</accession>
<dbReference type="Gene3D" id="3.60.10.10">
    <property type="entry name" value="Endonuclease/exonuclease/phosphatase"/>
    <property type="match status" value="1"/>
</dbReference>
<dbReference type="EMBL" id="BAAFJT010000258">
    <property type="protein sequence ID" value="GAB0208309.1"/>
    <property type="molecule type" value="Genomic_DNA"/>
</dbReference>
<dbReference type="SUPFAM" id="SSF56219">
    <property type="entry name" value="DNase I-like"/>
    <property type="match status" value="1"/>
</dbReference>
<protein>
    <recommendedName>
        <fullName evidence="1">Endonuclease/exonuclease/phosphatase domain-containing protein</fullName>
    </recommendedName>
</protein>
<reference evidence="2 3" key="1">
    <citation type="submission" date="2024-06" db="EMBL/GenBank/DDBJ databases">
        <title>The draft genome of Grus japonensis, version 3.</title>
        <authorList>
            <person name="Nabeshima K."/>
            <person name="Suzuki S."/>
            <person name="Onuma M."/>
        </authorList>
    </citation>
    <scope>NUCLEOTIDE SEQUENCE [LARGE SCALE GENOMIC DNA]</scope>
    <source>
        <strain evidence="2 3">451A</strain>
    </source>
</reference>
<dbReference type="Pfam" id="PF03372">
    <property type="entry name" value="Exo_endo_phos"/>
    <property type="match status" value="1"/>
</dbReference>
<gene>
    <name evidence="2" type="ORF">GRJ2_003296600</name>
</gene>
<comment type="caution">
    <text evidence="2">The sequence shown here is derived from an EMBL/GenBank/DDBJ whole genome shotgun (WGS) entry which is preliminary data.</text>
</comment>
<dbReference type="CDD" id="cd01650">
    <property type="entry name" value="RT_nLTR_like"/>
    <property type="match status" value="1"/>
</dbReference>
<dbReference type="AlphaFoldDB" id="A0ABC9YFE5"/>
<organism evidence="2 3">
    <name type="scientific">Grus japonensis</name>
    <name type="common">Japanese crane</name>
    <name type="synonym">Red-crowned crane</name>
    <dbReference type="NCBI Taxonomy" id="30415"/>
    <lineage>
        <taxon>Eukaryota</taxon>
        <taxon>Metazoa</taxon>
        <taxon>Chordata</taxon>
        <taxon>Craniata</taxon>
        <taxon>Vertebrata</taxon>
        <taxon>Euteleostomi</taxon>
        <taxon>Archelosauria</taxon>
        <taxon>Archosauria</taxon>
        <taxon>Dinosauria</taxon>
        <taxon>Saurischia</taxon>
        <taxon>Theropoda</taxon>
        <taxon>Coelurosauria</taxon>
        <taxon>Aves</taxon>
        <taxon>Neognathae</taxon>
        <taxon>Neoaves</taxon>
        <taxon>Gruiformes</taxon>
        <taxon>Gruidae</taxon>
        <taxon>Grus</taxon>
    </lineage>
</organism>